<dbReference type="EMBL" id="PGET01000001">
    <property type="protein sequence ID" value="PJJ26801.1"/>
    <property type="molecule type" value="Genomic_DNA"/>
</dbReference>
<evidence type="ECO:0008006" key="3">
    <source>
        <dbReference type="Google" id="ProtNLM"/>
    </source>
</evidence>
<dbReference type="GO" id="GO:0005886">
    <property type="term" value="C:plasma membrane"/>
    <property type="evidence" value="ECO:0007669"/>
    <property type="project" value="TreeGrafter"/>
</dbReference>
<dbReference type="RefSeq" id="WP_100303520.1">
    <property type="nucleotide sequence ID" value="NZ_PGET01000001.1"/>
</dbReference>
<protein>
    <recommendedName>
        <fullName evidence="3">DUF218 domain-containing protein</fullName>
    </recommendedName>
</protein>
<dbReference type="Gene3D" id="1.10.3620.10">
    <property type="entry name" value="YdcF like domain"/>
    <property type="match status" value="1"/>
</dbReference>
<evidence type="ECO:0000313" key="1">
    <source>
        <dbReference type="EMBL" id="PJJ26801.1"/>
    </source>
</evidence>
<name>A0A2M8Z034_9FIRM</name>
<gene>
    <name evidence="1" type="ORF">H171_0243</name>
</gene>
<dbReference type="InterPro" id="IPR014729">
    <property type="entry name" value="Rossmann-like_a/b/a_fold"/>
</dbReference>
<evidence type="ECO:0000313" key="2">
    <source>
        <dbReference type="Proteomes" id="UP000231092"/>
    </source>
</evidence>
<dbReference type="Proteomes" id="UP000231092">
    <property type="component" value="Unassembled WGS sequence"/>
</dbReference>
<accession>A0A2M8Z034</accession>
<dbReference type="PANTHER" id="PTHR30336">
    <property type="entry name" value="INNER MEMBRANE PROTEIN, PROBABLE PERMEASE"/>
    <property type="match status" value="1"/>
</dbReference>
<dbReference type="InterPro" id="IPR051599">
    <property type="entry name" value="Cell_Envelope_Assoc"/>
</dbReference>
<proteinExistence type="predicted"/>
<dbReference type="OrthoDB" id="2216870at2"/>
<dbReference type="PANTHER" id="PTHR30336:SF20">
    <property type="entry name" value="DUF218 DOMAIN-CONTAINING PROTEIN"/>
    <property type="match status" value="1"/>
</dbReference>
<reference evidence="1 2" key="1">
    <citation type="submission" date="2017-11" db="EMBL/GenBank/DDBJ databases">
        <title>Understudied soil microbes with underappreciated capabilities: Untangling the Clostridium saccharolyticum group.</title>
        <authorList>
            <person name="Leschine S."/>
        </authorList>
    </citation>
    <scope>NUCLEOTIDE SEQUENCE [LARGE SCALE GENOMIC DNA]</scope>
    <source>
        <strain evidence="1 2">18A</strain>
    </source>
</reference>
<dbReference type="Gene3D" id="3.40.50.620">
    <property type="entry name" value="HUPs"/>
    <property type="match status" value="1"/>
</dbReference>
<comment type="caution">
    <text evidence="1">The sequence shown here is derived from an EMBL/GenBank/DDBJ whole genome shotgun (WGS) entry which is preliminary data.</text>
</comment>
<dbReference type="AlphaFoldDB" id="A0A2M8Z034"/>
<organism evidence="1 2">
    <name type="scientific">[Clostridium] celerecrescens 18A</name>
    <dbReference type="NCBI Taxonomy" id="1286362"/>
    <lineage>
        <taxon>Bacteria</taxon>
        <taxon>Bacillati</taxon>
        <taxon>Bacillota</taxon>
        <taxon>Clostridia</taxon>
        <taxon>Lachnospirales</taxon>
        <taxon>Lachnospiraceae</taxon>
        <taxon>Lacrimispora</taxon>
    </lineage>
</organism>
<sequence>MKEYIAECVNILGDFCGKRDVPALTSENLRKKYGIDQADVMVLFGGSILCGGDILAHAMKKGIAKKYIIAGGAGHTTETLRLKMQEVFPDIEMAGLPEAKIFEVYIEHRYGLKADFLECNSTNCGNNITYLLELLKENNIAFNSIILAQDAAMQRRMEAGLRKYVAEDVIIINYAIYRAHVIVRDSELVFKEEIWGMWDMDRYITLLMGEIPRLSDNADGYGPKGKGFIAHVDILNEVEKAFEGLKKEYADKVRAADPLYASAR</sequence>